<evidence type="ECO:0000313" key="2">
    <source>
        <dbReference type="Proteomes" id="UP001461341"/>
    </source>
</evidence>
<proteinExistence type="predicted"/>
<gene>
    <name evidence="1" type="ORF">QBE54_07645</name>
</gene>
<organism evidence="1 2">
    <name type="scientific">Thermatribacter velox</name>
    <dbReference type="NCBI Taxonomy" id="3039681"/>
    <lineage>
        <taxon>Bacteria</taxon>
        <taxon>Pseudomonadati</taxon>
        <taxon>Atribacterota</taxon>
        <taxon>Atribacteria</taxon>
        <taxon>Atribacterales</taxon>
        <taxon>Thermatribacteraceae</taxon>
        <taxon>Thermatribacter</taxon>
    </lineage>
</organism>
<keyword evidence="2" id="KW-1185">Reference proteome</keyword>
<protein>
    <submittedName>
        <fullName evidence="1">Uncharacterized protein</fullName>
    </submittedName>
</protein>
<evidence type="ECO:0000313" key="1">
    <source>
        <dbReference type="EMBL" id="WZL75461.1"/>
    </source>
</evidence>
<name>A0ABZ2YB21_9BACT</name>
<accession>A0ABZ2YB21</accession>
<dbReference type="Proteomes" id="UP001461341">
    <property type="component" value="Chromosome"/>
</dbReference>
<reference evidence="1 2" key="1">
    <citation type="submission" date="2023-03" db="EMBL/GenBank/DDBJ databases">
        <title>Novel Species.</title>
        <authorList>
            <person name="Ma S."/>
        </authorList>
    </citation>
    <scope>NUCLEOTIDE SEQUENCE [LARGE SCALE GENOMIC DNA]</scope>
    <source>
        <strain evidence="1 2">B11</strain>
    </source>
</reference>
<dbReference type="RefSeq" id="WP_369017608.1">
    <property type="nucleotide sequence ID" value="NZ_CP121689.1"/>
</dbReference>
<sequence>MKFFAKLSIFLSIFLLLSVVGFSSALTKVSLQILKDIYVLPVAELATTKTHPEIIKIENNLIEVTIIPNRGRVIASYALKKQGEKIPLLYNELNPSPMVLPEGLHTVEFGGYYLSLPWNERDRQPFDLSFEIKQNTENLAEVYLSGKDIFKKTLTECWIRVRNDSPLAEIATKITNTSKRKEITLDFKDFTVVNSMGECRWLLPIEKVEVLESEDNWLGEPGTVLASLSEINEWNKAEKYFRVLTKDRLSLPLAAFLYSKENVAFIKLWGPQDFFTKAEVWSWGKSYPEKPGANAYVVLSNVSEGLTLKPQQEISFKVYLIALDHILQEELGVLFKKAKSYLAN</sequence>
<dbReference type="EMBL" id="CP121689">
    <property type="protein sequence ID" value="WZL75461.1"/>
    <property type="molecule type" value="Genomic_DNA"/>
</dbReference>